<protein>
    <submittedName>
        <fullName evidence="1">Uncharacterized protein</fullName>
    </submittedName>
</protein>
<sequence length="345" mass="39432">MALTISENKKKFVVAYINDHFDEHMSHFPYAKYPTEPLNQWREQFSDPKAVDPKTIRTALFWRGGFWQRKDAPYAQRQTALSVVRLWPEFMREEAAEPAHVFDFWTSRLENGPLAFDTASFLAHLICPDSLELADTQRLEAIRDLLKEIGHEGGEPDTDSSLDGLLRYTDFFRALLPKMQTKDSDRARVQLDRFMKAYGNRHALSKLAGKTLPTIEPMIRSLNWEAVDSKKYAPERIEGRANADVLFACLLLALDRQPKRKEKLTVGEVAELVPLGSGGICNPGSYHYAMIALFGGQKGRDFFTFEDETLHAAFTAQANQSSRDMRFYRKHSDASVTINQKYARS</sequence>
<evidence type="ECO:0000313" key="2">
    <source>
        <dbReference type="Proteomes" id="UP000609323"/>
    </source>
</evidence>
<organism evidence="1 2">
    <name type="scientific">Paenibacillus physcomitrellae</name>
    <dbReference type="NCBI Taxonomy" id="1619311"/>
    <lineage>
        <taxon>Bacteria</taxon>
        <taxon>Bacillati</taxon>
        <taxon>Bacillota</taxon>
        <taxon>Bacilli</taxon>
        <taxon>Bacillales</taxon>
        <taxon>Paenibacillaceae</taxon>
        <taxon>Paenibacillus</taxon>
    </lineage>
</organism>
<reference evidence="2" key="1">
    <citation type="journal article" date="2019" name="Int. J. Syst. Evol. Microbiol.">
        <title>The Global Catalogue of Microorganisms (GCM) 10K type strain sequencing project: providing services to taxonomists for standard genome sequencing and annotation.</title>
        <authorList>
            <consortium name="The Broad Institute Genomics Platform"/>
            <consortium name="The Broad Institute Genome Sequencing Center for Infectious Disease"/>
            <person name="Wu L."/>
            <person name="Ma J."/>
        </authorList>
    </citation>
    <scope>NUCLEOTIDE SEQUENCE [LARGE SCALE GENOMIC DNA]</scope>
    <source>
        <strain evidence="2">CGMCC 1.15044</strain>
    </source>
</reference>
<evidence type="ECO:0000313" key="1">
    <source>
        <dbReference type="EMBL" id="GGA46794.1"/>
    </source>
</evidence>
<comment type="caution">
    <text evidence="1">The sequence shown here is derived from an EMBL/GenBank/DDBJ whole genome shotgun (WGS) entry which is preliminary data.</text>
</comment>
<dbReference type="Proteomes" id="UP000609323">
    <property type="component" value="Unassembled WGS sequence"/>
</dbReference>
<dbReference type="EMBL" id="BMHF01000015">
    <property type="protein sequence ID" value="GGA46794.1"/>
    <property type="molecule type" value="Genomic_DNA"/>
</dbReference>
<accession>A0ABQ1GNU5</accession>
<dbReference type="RefSeq" id="WP_094094807.1">
    <property type="nucleotide sequence ID" value="NZ_BMHF01000015.1"/>
</dbReference>
<keyword evidence="2" id="KW-1185">Reference proteome</keyword>
<proteinExistence type="predicted"/>
<gene>
    <name evidence="1" type="ORF">GCM10010917_35070</name>
</gene>
<name>A0ABQ1GNU5_9BACL</name>